<accession>A0ABN7VTS3</accession>
<dbReference type="EMBL" id="CAJVQB010021984">
    <property type="protein sequence ID" value="CAG8798496.1"/>
    <property type="molecule type" value="Genomic_DNA"/>
</dbReference>
<comment type="caution">
    <text evidence="1">The sequence shown here is derived from an EMBL/GenBank/DDBJ whole genome shotgun (WGS) entry which is preliminary data.</text>
</comment>
<keyword evidence="2" id="KW-1185">Reference proteome</keyword>
<reference evidence="1 2" key="1">
    <citation type="submission" date="2021-06" db="EMBL/GenBank/DDBJ databases">
        <authorList>
            <person name="Kallberg Y."/>
            <person name="Tangrot J."/>
            <person name="Rosling A."/>
        </authorList>
    </citation>
    <scope>NUCLEOTIDE SEQUENCE [LARGE SCALE GENOMIC DNA]</scope>
    <source>
        <strain evidence="1 2">120-4 pot B 10/14</strain>
    </source>
</reference>
<sequence length="117" mass="13756">MQLRKKKHIILKAFDYYILILNGHRLPISNLNSNNSQNQPLNILDINTKLSTQVNIKNNLITIDENEENFDPKLRQLCKFKIVVLEYLVEHLNNELLANNLHIYDNSVIDKTKYLIV</sequence>
<feature type="non-terminal residue" evidence="1">
    <location>
        <position position="117"/>
    </location>
</feature>
<evidence type="ECO:0000313" key="2">
    <source>
        <dbReference type="Proteomes" id="UP000789901"/>
    </source>
</evidence>
<dbReference type="Proteomes" id="UP000789901">
    <property type="component" value="Unassembled WGS sequence"/>
</dbReference>
<protein>
    <submittedName>
        <fullName evidence="1">10054_t:CDS:1</fullName>
    </submittedName>
</protein>
<organism evidence="1 2">
    <name type="scientific">Gigaspora margarita</name>
    <dbReference type="NCBI Taxonomy" id="4874"/>
    <lineage>
        <taxon>Eukaryota</taxon>
        <taxon>Fungi</taxon>
        <taxon>Fungi incertae sedis</taxon>
        <taxon>Mucoromycota</taxon>
        <taxon>Glomeromycotina</taxon>
        <taxon>Glomeromycetes</taxon>
        <taxon>Diversisporales</taxon>
        <taxon>Gigasporaceae</taxon>
        <taxon>Gigaspora</taxon>
    </lineage>
</organism>
<evidence type="ECO:0000313" key="1">
    <source>
        <dbReference type="EMBL" id="CAG8798496.1"/>
    </source>
</evidence>
<name>A0ABN7VTS3_GIGMA</name>
<proteinExistence type="predicted"/>
<gene>
    <name evidence="1" type="ORF">GMARGA_LOCUS22611</name>
</gene>